<keyword evidence="1" id="KW-0489">Methyltransferase</keyword>
<gene>
    <name evidence="1" type="ORF">COC19_00935</name>
</gene>
<sequence>MDKLQITVNTFDKYAQQYQDKYMAHGPYVETYALLSGLLGEHDRVLDVGCGPGNICKYLLTEKPGLQIEGIDLSRQMIDLARANNPTAVFEIADSRNILSLGKTYDAIVAGFCIPYLAKQEVQQLIVDARAMLSDAGVFYLSMMEDSYEKSRYLVKSQAKNEVDKVYTYYYEEAFLVAQLESAGFEILNLERKTFKADGDAVAAVDLFIYARVA</sequence>
<comment type="caution">
    <text evidence="1">The sequence shown here is derived from an EMBL/GenBank/DDBJ whole genome shotgun (WGS) entry which is preliminary data.</text>
</comment>
<name>A0A2A4MUN3_9GAMM</name>
<organism evidence="1 2">
    <name type="scientific">SAR86 cluster bacterium</name>
    <dbReference type="NCBI Taxonomy" id="2030880"/>
    <lineage>
        <taxon>Bacteria</taxon>
        <taxon>Pseudomonadati</taxon>
        <taxon>Pseudomonadota</taxon>
        <taxon>Gammaproteobacteria</taxon>
        <taxon>SAR86 cluster</taxon>
    </lineage>
</organism>
<proteinExistence type="predicted"/>
<dbReference type="CDD" id="cd02440">
    <property type="entry name" value="AdoMet_MTases"/>
    <property type="match status" value="1"/>
</dbReference>
<dbReference type="SUPFAM" id="SSF53335">
    <property type="entry name" value="S-adenosyl-L-methionine-dependent methyltransferases"/>
    <property type="match status" value="1"/>
</dbReference>
<evidence type="ECO:0000313" key="1">
    <source>
        <dbReference type="EMBL" id="PCH63550.1"/>
    </source>
</evidence>
<protein>
    <submittedName>
        <fullName evidence="1">SAM-dependent methyltransferase</fullName>
    </submittedName>
</protein>
<dbReference type="Proteomes" id="UP000218172">
    <property type="component" value="Unassembled WGS sequence"/>
</dbReference>
<dbReference type="InterPro" id="IPR029063">
    <property type="entry name" value="SAM-dependent_MTases_sf"/>
</dbReference>
<dbReference type="AlphaFoldDB" id="A0A2A4MUN3"/>
<dbReference type="Pfam" id="PF13489">
    <property type="entry name" value="Methyltransf_23"/>
    <property type="match status" value="1"/>
</dbReference>
<dbReference type="GO" id="GO:0032259">
    <property type="term" value="P:methylation"/>
    <property type="evidence" value="ECO:0007669"/>
    <property type="project" value="UniProtKB-KW"/>
</dbReference>
<accession>A0A2A4MUN3</accession>
<dbReference type="Gene3D" id="3.40.50.150">
    <property type="entry name" value="Vaccinia Virus protein VP39"/>
    <property type="match status" value="1"/>
</dbReference>
<dbReference type="PANTHER" id="PTHR43861:SF1">
    <property type="entry name" value="TRANS-ACONITATE 2-METHYLTRANSFERASE"/>
    <property type="match status" value="1"/>
</dbReference>
<evidence type="ECO:0000313" key="2">
    <source>
        <dbReference type="Proteomes" id="UP000218172"/>
    </source>
</evidence>
<keyword evidence="1" id="KW-0808">Transferase</keyword>
<dbReference type="EMBL" id="NVQR01000013">
    <property type="protein sequence ID" value="PCH63550.1"/>
    <property type="molecule type" value="Genomic_DNA"/>
</dbReference>
<reference evidence="2" key="1">
    <citation type="submission" date="2017-08" db="EMBL/GenBank/DDBJ databases">
        <title>A dynamic microbial community with high functional redundancy inhabits the cold, oxic subseafloor aquifer.</title>
        <authorList>
            <person name="Tully B.J."/>
            <person name="Wheat C.G."/>
            <person name="Glazer B.T."/>
            <person name="Huber J.A."/>
        </authorList>
    </citation>
    <scope>NUCLEOTIDE SEQUENCE [LARGE SCALE GENOMIC DNA]</scope>
</reference>
<dbReference type="GO" id="GO:0008168">
    <property type="term" value="F:methyltransferase activity"/>
    <property type="evidence" value="ECO:0007669"/>
    <property type="project" value="UniProtKB-KW"/>
</dbReference>
<dbReference type="PANTHER" id="PTHR43861">
    <property type="entry name" value="TRANS-ACONITATE 2-METHYLTRANSFERASE-RELATED"/>
    <property type="match status" value="1"/>
</dbReference>